<feature type="region of interest" description="Disordered" evidence="1">
    <location>
        <begin position="262"/>
        <end position="285"/>
    </location>
</feature>
<organism evidence="2 3">
    <name type="scientific">Ridgeia piscesae</name>
    <name type="common">Tubeworm</name>
    <dbReference type="NCBI Taxonomy" id="27915"/>
    <lineage>
        <taxon>Eukaryota</taxon>
        <taxon>Metazoa</taxon>
        <taxon>Spiralia</taxon>
        <taxon>Lophotrochozoa</taxon>
        <taxon>Annelida</taxon>
        <taxon>Polychaeta</taxon>
        <taxon>Sedentaria</taxon>
        <taxon>Canalipalpata</taxon>
        <taxon>Sabellida</taxon>
        <taxon>Siboglinidae</taxon>
        <taxon>Ridgeia</taxon>
    </lineage>
</organism>
<dbReference type="AlphaFoldDB" id="A0AAD9UFB8"/>
<dbReference type="Proteomes" id="UP001209878">
    <property type="component" value="Unassembled WGS sequence"/>
</dbReference>
<dbReference type="EMBL" id="JAODUO010000173">
    <property type="protein sequence ID" value="KAK2187251.1"/>
    <property type="molecule type" value="Genomic_DNA"/>
</dbReference>
<comment type="caution">
    <text evidence="2">The sequence shown here is derived from an EMBL/GenBank/DDBJ whole genome shotgun (WGS) entry which is preliminary data.</text>
</comment>
<reference evidence="2" key="1">
    <citation type="journal article" date="2023" name="Mol. Biol. Evol.">
        <title>Third-Generation Sequencing Reveals the Adaptive Role of the Epigenome in Three Deep-Sea Polychaetes.</title>
        <authorList>
            <person name="Perez M."/>
            <person name="Aroh O."/>
            <person name="Sun Y."/>
            <person name="Lan Y."/>
            <person name="Juniper S.K."/>
            <person name="Young C.R."/>
            <person name="Angers B."/>
            <person name="Qian P.Y."/>
        </authorList>
    </citation>
    <scope>NUCLEOTIDE SEQUENCE</scope>
    <source>
        <strain evidence="2">R07B-5</strain>
    </source>
</reference>
<protein>
    <submittedName>
        <fullName evidence="2">Uncharacterized protein</fullName>
    </submittedName>
</protein>
<evidence type="ECO:0000313" key="3">
    <source>
        <dbReference type="Proteomes" id="UP001209878"/>
    </source>
</evidence>
<sequence>MDERLLWNAAQQVPPEQKLCYLPKAMFPVQNKMAAMPPRTFSSLAWGGAFPGYQQAMSIPYGISMSANPVNPYVMRRTPSIAVPTIHWHRNNRGHASFPAVLKTPFPSAMNVPRRYSGHRMPAFVSGVSAVHENISFVDSASYGSLLAEPVHAVDVQGAGTYNYRQWQRAVETAAETQPCPGYDATPVQLNLSGVVDVGAHVYDDAARTPSASNGFYNSQEVPDGCRAAVATDDADADGQWRRNACEAGDDDLGEWDETCQSCSEDEEESAVDIGDGAGAGSDEKTRDAVANLLTVMAEERRNRRWRRLANRRASGKRKAGVGSMNETVRKLISFTRMRCPYQEPVRSCDGIQPAGRACMNVKSVFWASDDYIQETTYAVKVLLEKY</sequence>
<keyword evidence="3" id="KW-1185">Reference proteome</keyword>
<feature type="compositionally biased region" description="Acidic residues" evidence="1">
    <location>
        <begin position="262"/>
        <end position="271"/>
    </location>
</feature>
<proteinExistence type="predicted"/>
<evidence type="ECO:0000313" key="2">
    <source>
        <dbReference type="EMBL" id="KAK2187251.1"/>
    </source>
</evidence>
<evidence type="ECO:0000256" key="1">
    <source>
        <dbReference type="SAM" id="MobiDB-lite"/>
    </source>
</evidence>
<gene>
    <name evidence="2" type="ORF">NP493_172g03088</name>
</gene>
<accession>A0AAD9UFB8</accession>
<name>A0AAD9UFB8_RIDPI</name>